<comment type="subcellular location">
    <subcellularLocation>
        <location evidence="1 15">Endoplasmic reticulum membrane</location>
        <topology evidence="1 15">Multi-pass membrane protein</topology>
    </subcellularLocation>
</comment>
<comment type="catalytic activity">
    <reaction evidence="15">
        <text>a 1,2-diacyl-sn-glycero-3-phospho-N,N-dimethylethanolamine + S-adenosyl-L-methionine = a 1,2-diacyl-sn-glycero-3-phosphocholine + S-adenosyl-L-homocysteine + H(+)</text>
        <dbReference type="Rhea" id="RHEA:32739"/>
        <dbReference type="ChEBI" id="CHEBI:15378"/>
        <dbReference type="ChEBI" id="CHEBI:57643"/>
        <dbReference type="ChEBI" id="CHEBI:57856"/>
        <dbReference type="ChEBI" id="CHEBI:59789"/>
        <dbReference type="ChEBI" id="CHEBI:64572"/>
    </reaction>
</comment>
<evidence type="ECO:0000256" key="15">
    <source>
        <dbReference type="HAMAP-Rule" id="MF_03216"/>
    </source>
</evidence>
<keyword evidence="8 15" id="KW-0812">Transmembrane</keyword>
<keyword evidence="19" id="KW-1185">Reference proteome</keyword>
<feature type="binding site" evidence="15">
    <location>
        <begin position="451"/>
        <end position="452"/>
    </location>
    <ligand>
        <name>S-adenosyl-L-methionine</name>
        <dbReference type="ChEBI" id="CHEBI:59789"/>
    </ligand>
</feature>
<evidence type="ECO:0000313" key="18">
    <source>
        <dbReference type="EMBL" id="PKA57621.1"/>
    </source>
</evidence>
<feature type="topological domain" description="Lumenal" evidence="15">
    <location>
        <begin position="1"/>
        <end position="298"/>
    </location>
</feature>
<evidence type="ECO:0000313" key="19">
    <source>
        <dbReference type="Proteomes" id="UP000236161"/>
    </source>
</evidence>
<dbReference type="PANTHER" id="PTHR15458:SF5">
    <property type="entry name" value="PHOSPHATIDYLETHANOLAMINE N-METHYLTRANSFERASE"/>
    <property type="match status" value="1"/>
</dbReference>
<evidence type="ECO:0000256" key="1">
    <source>
        <dbReference type="ARBA" id="ARBA00004477"/>
    </source>
</evidence>
<dbReference type="EMBL" id="KZ451963">
    <property type="protein sequence ID" value="PKA57621.1"/>
    <property type="molecule type" value="Genomic_DNA"/>
</dbReference>
<feature type="intramembrane region" description="Helical" evidence="15">
    <location>
        <begin position="299"/>
        <end position="319"/>
    </location>
</feature>
<dbReference type="PANTHER" id="PTHR15458">
    <property type="entry name" value="PHOSPHATIDYLETHANOLAMINE N-METHYLTRANSFERASE"/>
    <property type="match status" value="1"/>
</dbReference>
<evidence type="ECO:0000256" key="4">
    <source>
        <dbReference type="ARBA" id="ARBA00022516"/>
    </source>
</evidence>
<evidence type="ECO:0000256" key="7">
    <source>
        <dbReference type="ARBA" id="ARBA00022691"/>
    </source>
</evidence>
<keyword evidence="12 15" id="KW-0472">Membrane</keyword>
<evidence type="ECO:0000256" key="16">
    <source>
        <dbReference type="SAM" id="MobiDB-lite"/>
    </source>
</evidence>
<keyword evidence="14 15" id="KW-1208">Phospholipid metabolism</keyword>
<dbReference type="GO" id="GO:0006656">
    <property type="term" value="P:phosphatidylcholine biosynthetic process"/>
    <property type="evidence" value="ECO:0007669"/>
    <property type="project" value="UniProtKB-UniRule"/>
</dbReference>
<evidence type="ECO:0000256" key="14">
    <source>
        <dbReference type="ARBA" id="ARBA00023264"/>
    </source>
</evidence>
<dbReference type="AlphaFoldDB" id="A0A2I0APY7"/>
<feature type="region of interest" description="Disordered" evidence="16">
    <location>
        <begin position="144"/>
        <end position="210"/>
    </location>
</feature>
<dbReference type="Proteomes" id="UP000236161">
    <property type="component" value="Unassembled WGS sequence"/>
</dbReference>
<evidence type="ECO:0000256" key="8">
    <source>
        <dbReference type="ARBA" id="ARBA00022692"/>
    </source>
</evidence>
<feature type="transmembrane region" description="Helical" evidence="17">
    <location>
        <begin position="295"/>
        <end position="318"/>
    </location>
</feature>
<proteinExistence type="inferred from homology"/>
<organism evidence="18 19">
    <name type="scientific">Apostasia shenzhenica</name>
    <dbReference type="NCBI Taxonomy" id="1088818"/>
    <lineage>
        <taxon>Eukaryota</taxon>
        <taxon>Viridiplantae</taxon>
        <taxon>Streptophyta</taxon>
        <taxon>Embryophyta</taxon>
        <taxon>Tracheophyta</taxon>
        <taxon>Spermatophyta</taxon>
        <taxon>Magnoliopsida</taxon>
        <taxon>Liliopsida</taxon>
        <taxon>Asparagales</taxon>
        <taxon>Orchidaceae</taxon>
        <taxon>Apostasioideae</taxon>
        <taxon>Apostasia</taxon>
    </lineage>
</organism>
<keyword evidence="7 15" id="KW-0949">S-adenosyl-L-methionine</keyword>
<keyword evidence="13 15" id="KW-0594">Phospholipid biosynthesis</keyword>
<evidence type="ECO:0000256" key="11">
    <source>
        <dbReference type="ARBA" id="ARBA00023098"/>
    </source>
</evidence>
<sequence length="461" mass="52555">MPSFLTATSTPQSARRSPFLERESFGRTEKVYAIERTEREREEREGGERRVRKWVRRAHSIFKVGWVRTAPHHGKRRQEFSLRSSLLCAQILFLRIKKRPTRSTGLQRTNPTGGTAMEQMRSAYAPISPEAKRKNLLIDGREKADTPESLQSTQHRNEAVTVRNRGSGPLLFEQVRAAKSANGNSGKHKINREIEEDGRRPPTSSEHSNNIISLGGETIKELERSRRIAACGRERQKPAKQGEQEQRQRAFVAFAGQRKELIDKFWGDGWDRTEPATESAPRLGNHRLFGQGSMAAAAATAAVVLGTMAPFPFYYFLWSYPQAWVNLCGKGVDPCHRMAQISHALKLVQFASILLVARFSWPPWYYIVLLSLGQYLNFKVYQLLGEAGTYYGVRFGKNIPWVMEFPFGYIKDPQYVGSILSLVACSCWVPLKYLLLWILGYMFMMRVESMEDPATRAKPFS</sequence>
<dbReference type="InterPro" id="IPR024960">
    <property type="entry name" value="PEMT/MFAP"/>
</dbReference>
<dbReference type="GO" id="GO:0004608">
    <property type="term" value="F:phosphatidylethanolamine N-methyltransferase activity"/>
    <property type="evidence" value="ECO:0007669"/>
    <property type="project" value="UniProtKB-UniRule"/>
</dbReference>
<comment type="caution">
    <text evidence="15">Lacks conserved residue(s) required for the propagation of feature annotation.</text>
</comment>
<dbReference type="Pfam" id="PF04191">
    <property type="entry name" value="PEMT"/>
    <property type="match status" value="1"/>
</dbReference>
<evidence type="ECO:0000256" key="9">
    <source>
        <dbReference type="ARBA" id="ARBA00022824"/>
    </source>
</evidence>
<dbReference type="STRING" id="1088818.A0A2I0APY7"/>
<evidence type="ECO:0000256" key="13">
    <source>
        <dbReference type="ARBA" id="ARBA00023209"/>
    </source>
</evidence>
<keyword evidence="6 15" id="KW-0808">Transferase</keyword>
<dbReference type="GO" id="GO:0032259">
    <property type="term" value="P:methylation"/>
    <property type="evidence" value="ECO:0007669"/>
    <property type="project" value="UniProtKB-KW"/>
</dbReference>
<dbReference type="HAMAP" id="MF_03216">
    <property type="entry name" value="PLMT"/>
    <property type="match status" value="1"/>
</dbReference>
<dbReference type="UniPathway" id="UPA00753"/>
<evidence type="ECO:0000256" key="2">
    <source>
        <dbReference type="ARBA" id="ARBA00004969"/>
    </source>
</evidence>
<comment type="catalytic activity">
    <reaction evidence="15">
        <text>a 1,2-diacyl-sn-glycero-3-phospho-N-methylethanolamine + S-adenosyl-L-methionine = a 1,2-diacyl-sn-glycero-3-phospho-N,N-dimethylethanolamine + S-adenosyl-L-homocysteine + H(+)</text>
        <dbReference type="Rhea" id="RHEA:32735"/>
        <dbReference type="ChEBI" id="CHEBI:15378"/>
        <dbReference type="ChEBI" id="CHEBI:57856"/>
        <dbReference type="ChEBI" id="CHEBI:59789"/>
        <dbReference type="ChEBI" id="CHEBI:64572"/>
        <dbReference type="ChEBI" id="CHEBI:64573"/>
        <dbReference type="EC" id="2.1.1.71"/>
    </reaction>
</comment>
<protein>
    <recommendedName>
        <fullName evidence="15">Phosphatidyl-N-methylethanolamine N-methyltransferase</fullName>
        <ecNumber evidence="15">2.1.1.71</ecNumber>
    </recommendedName>
    <alternativeName>
        <fullName evidence="15">Phospholipid methyltransferase</fullName>
        <shortName evidence="15">PLMT</shortName>
    </alternativeName>
</protein>
<evidence type="ECO:0000256" key="10">
    <source>
        <dbReference type="ARBA" id="ARBA00022989"/>
    </source>
</evidence>
<dbReference type="GO" id="GO:0005789">
    <property type="term" value="C:endoplasmic reticulum membrane"/>
    <property type="evidence" value="ECO:0007669"/>
    <property type="project" value="UniProtKB-SubCell"/>
</dbReference>
<name>A0A2I0APY7_9ASPA</name>
<comment type="pathway">
    <text evidence="3">Lipid metabolism.</text>
</comment>
<feature type="transmembrane region" description="Helical" evidence="17">
    <location>
        <begin position="415"/>
        <end position="440"/>
    </location>
</feature>
<gene>
    <name evidence="18" type="ORF">AXF42_Ash018596</name>
</gene>
<dbReference type="InterPro" id="IPR007318">
    <property type="entry name" value="Phopholipid_MeTrfase"/>
</dbReference>
<accession>A0A2I0APY7</accession>
<dbReference type="EC" id="2.1.1.71" evidence="15"/>
<feature type="compositionally biased region" description="Basic and acidic residues" evidence="16">
    <location>
        <begin position="191"/>
        <end position="200"/>
    </location>
</feature>
<evidence type="ECO:0000256" key="6">
    <source>
        <dbReference type="ARBA" id="ARBA00022679"/>
    </source>
</evidence>
<comment type="pathway">
    <text evidence="2 15">Phospholipid metabolism; phosphatidylcholine biosynthesis.</text>
</comment>
<feature type="binding site" evidence="15">
    <location>
        <begin position="371"/>
        <end position="373"/>
    </location>
    <ligand>
        <name>S-adenosyl-L-methionine</name>
        <dbReference type="ChEBI" id="CHEBI:59789"/>
    </ligand>
</feature>
<evidence type="ECO:0000256" key="3">
    <source>
        <dbReference type="ARBA" id="ARBA00005189"/>
    </source>
</evidence>
<evidence type="ECO:0000256" key="17">
    <source>
        <dbReference type="SAM" id="Phobius"/>
    </source>
</evidence>
<keyword evidence="5 15" id="KW-0489">Methyltransferase</keyword>
<comment type="function">
    <text evidence="15">Catalyzes the second two steps of the methylation pathway of phosphatidylcholine biosynthesis, the SAM-dependent methylation of phosphatidylmonomethylethanolamine (PMME) to phosphatidyldimethylethanolamine (PDME) and of PDME to phosphatidylcholine (PC).</text>
</comment>
<evidence type="ECO:0000256" key="5">
    <source>
        <dbReference type="ARBA" id="ARBA00022603"/>
    </source>
</evidence>
<keyword evidence="11 15" id="KW-0443">Lipid metabolism</keyword>
<keyword evidence="10 15" id="KW-1133">Transmembrane helix</keyword>
<keyword evidence="4 15" id="KW-0444">Lipid biosynthesis</keyword>
<evidence type="ECO:0000256" key="12">
    <source>
        <dbReference type="ARBA" id="ARBA00023136"/>
    </source>
</evidence>
<keyword evidence="9 15" id="KW-0256">Endoplasmic reticulum</keyword>
<reference evidence="18 19" key="1">
    <citation type="journal article" date="2017" name="Nature">
        <title>The Apostasia genome and the evolution of orchids.</title>
        <authorList>
            <person name="Zhang G.Q."/>
            <person name="Liu K.W."/>
            <person name="Li Z."/>
            <person name="Lohaus R."/>
            <person name="Hsiao Y.Y."/>
            <person name="Niu S.C."/>
            <person name="Wang J.Y."/>
            <person name="Lin Y.C."/>
            <person name="Xu Q."/>
            <person name="Chen L.J."/>
            <person name="Yoshida K."/>
            <person name="Fujiwara S."/>
            <person name="Wang Z.W."/>
            <person name="Zhang Y.Q."/>
            <person name="Mitsuda N."/>
            <person name="Wang M."/>
            <person name="Liu G.H."/>
            <person name="Pecoraro L."/>
            <person name="Huang H.X."/>
            <person name="Xiao X.J."/>
            <person name="Lin M."/>
            <person name="Wu X.Y."/>
            <person name="Wu W.L."/>
            <person name="Chen Y.Y."/>
            <person name="Chang S.B."/>
            <person name="Sakamoto S."/>
            <person name="Ohme-Takagi M."/>
            <person name="Yagi M."/>
            <person name="Zeng S.J."/>
            <person name="Shen C.Y."/>
            <person name="Yeh C.M."/>
            <person name="Luo Y.B."/>
            <person name="Tsai W.C."/>
            <person name="Van de Peer Y."/>
            <person name="Liu Z.J."/>
        </authorList>
    </citation>
    <scope>NUCLEOTIDE SEQUENCE [LARGE SCALE GENOMIC DNA]</scope>
    <source>
        <strain evidence="19">cv. Shenzhen</strain>
        <tissue evidence="18">Stem</tissue>
    </source>
</reference>
<comment type="similarity">
    <text evidence="15">Belongs to the class VI-like SAM-binding methyltransferase superfamily. PEMT/PEM2 methyltransferase family.</text>
</comment>
<dbReference type="OrthoDB" id="8300106at2759"/>
<dbReference type="GO" id="GO:0000773">
    <property type="term" value="F:phosphatidyl-N-methylethanolamine N-methyltransferase activity"/>
    <property type="evidence" value="ECO:0007669"/>
    <property type="project" value="UniProtKB-UniRule"/>
</dbReference>
<feature type="topological domain" description="Cytoplasmic" evidence="15">
    <location>
        <begin position="450"/>
        <end position="461"/>
    </location>
</feature>